<evidence type="ECO:0000256" key="2">
    <source>
        <dbReference type="ARBA" id="ARBA00022771"/>
    </source>
</evidence>
<comment type="caution">
    <text evidence="8">The sequence shown here is derived from an EMBL/GenBank/DDBJ whole genome shotgun (WGS) entry which is preliminary data.</text>
</comment>
<name>A0ABV7A462_9BACI</name>
<keyword evidence="3" id="KW-0862">Zinc</keyword>
<dbReference type="NCBIfam" id="TIGR02890">
    <property type="entry name" value="bacill_yteA"/>
    <property type="match status" value="1"/>
</dbReference>
<keyword evidence="1" id="KW-0479">Metal-binding</keyword>
<dbReference type="Pfam" id="PF01258">
    <property type="entry name" value="zf-dskA_traR"/>
    <property type="match status" value="1"/>
</dbReference>
<dbReference type="RefSeq" id="WP_390304104.1">
    <property type="nucleotide sequence ID" value="NZ_JBHRRZ010000010.1"/>
</dbReference>
<keyword evidence="9" id="KW-1185">Reference proteome</keyword>
<dbReference type="EMBL" id="JBHRRZ010000010">
    <property type="protein sequence ID" value="MFC2947814.1"/>
    <property type="molecule type" value="Genomic_DNA"/>
</dbReference>
<dbReference type="PANTHER" id="PTHR33823">
    <property type="entry name" value="RNA POLYMERASE-BINDING TRANSCRIPTION FACTOR DKSA-RELATED"/>
    <property type="match status" value="1"/>
</dbReference>
<keyword evidence="2" id="KW-0863">Zinc-finger</keyword>
<dbReference type="InterPro" id="IPR000962">
    <property type="entry name" value="Znf_DskA_TraR"/>
</dbReference>
<evidence type="ECO:0000259" key="7">
    <source>
        <dbReference type="Pfam" id="PF01258"/>
    </source>
</evidence>
<evidence type="ECO:0000313" key="9">
    <source>
        <dbReference type="Proteomes" id="UP001595387"/>
    </source>
</evidence>
<dbReference type="Proteomes" id="UP001595387">
    <property type="component" value="Unassembled WGS sequence"/>
</dbReference>
<protein>
    <submittedName>
        <fullName evidence="8">TraR/DksA C4-type zinc finger protein</fullName>
    </submittedName>
</protein>
<evidence type="ECO:0000256" key="3">
    <source>
        <dbReference type="ARBA" id="ARBA00022833"/>
    </source>
</evidence>
<accession>A0ABV7A462</accession>
<sequence>MITTDQMEQCKAALLERQNELIPHVEDHFGNSLEAVKESMSELSNYDNHPGDFGTELYEREKDIALNDHAEKELEEINEALHAIDQGTYGICSKCGEDIPFERLMAVPTTDRCVEHAADNTFEHSRTVEEEVFSPNINPDEVTDEEQVNYDAEDSWQDVSRYGTSESPSDFYEDKENYEDMFPNSEENTAEAEDLEGWLSADIDGNYAGPSYHHNKYEEEQDRRDS</sequence>
<dbReference type="SUPFAM" id="SSF57716">
    <property type="entry name" value="Glucocorticoid receptor-like (DNA-binding domain)"/>
    <property type="match status" value="1"/>
</dbReference>
<dbReference type="InterPro" id="IPR037187">
    <property type="entry name" value="DnaK_N"/>
</dbReference>
<dbReference type="Gene3D" id="1.20.120.910">
    <property type="entry name" value="DksA, coiled-coil domain"/>
    <property type="match status" value="1"/>
</dbReference>
<evidence type="ECO:0000256" key="5">
    <source>
        <dbReference type="SAM" id="Coils"/>
    </source>
</evidence>
<proteinExistence type="predicted"/>
<evidence type="ECO:0000256" key="6">
    <source>
        <dbReference type="SAM" id="MobiDB-lite"/>
    </source>
</evidence>
<dbReference type="PROSITE" id="PS51128">
    <property type="entry name" value="ZF_DKSA_2"/>
    <property type="match status" value="1"/>
</dbReference>
<gene>
    <name evidence="8" type="ORF">ACFODW_05605</name>
</gene>
<feature type="compositionally biased region" description="Basic and acidic residues" evidence="6">
    <location>
        <begin position="215"/>
        <end position="226"/>
    </location>
</feature>
<reference evidence="9" key="1">
    <citation type="journal article" date="2019" name="Int. J. Syst. Evol. Microbiol.">
        <title>The Global Catalogue of Microorganisms (GCM) 10K type strain sequencing project: providing services to taxonomists for standard genome sequencing and annotation.</title>
        <authorList>
            <consortium name="The Broad Institute Genomics Platform"/>
            <consortium name="The Broad Institute Genome Sequencing Center for Infectious Disease"/>
            <person name="Wu L."/>
            <person name="Ma J."/>
        </authorList>
    </citation>
    <scope>NUCLEOTIDE SEQUENCE [LARGE SCALE GENOMIC DNA]</scope>
    <source>
        <strain evidence="9">KCTC 13193</strain>
    </source>
</reference>
<keyword evidence="5" id="KW-0175">Coiled coil</keyword>
<feature type="zinc finger region" description="dksA C4-type" evidence="4">
    <location>
        <begin position="92"/>
        <end position="116"/>
    </location>
</feature>
<dbReference type="SUPFAM" id="SSF109635">
    <property type="entry name" value="DnaK suppressor protein DksA, alpha-hairpin domain"/>
    <property type="match status" value="1"/>
</dbReference>
<dbReference type="PANTHER" id="PTHR33823:SF4">
    <property type="entry name" value="GENERAL STRESS PROTEIN 16O"/>
    <property type="match status" value="1"/>
</dbReference>
<feature type="region of interest" description="Disordered" evidence="6">
    <location>
        <begin position="148"/>
        <end position="226"/>
    </location>
</feature>
<organism evidence="8 9">
    <name type="scientific">Virgibacillus sediminis</name>
    <dbReference type="NCBI Taxonomy" id="202260"/>
    <lineage>
        <taxon>Bacteria</taxon>
        <taxon>Bacillati</taxon>
        <taxon>Bacillota</taxon>
        <taxon>Bacilli</taxon>
        <taxon>Bacillales</taxon>
        <taxon>Bacillaceae</taxon>
        <taxon>Virgibacillus</taxon>
    </lineage>
</organism>
<dbReference type="InterPro" id="IPR014240">
    <property type="entry name" value="YteA"/>
</dbReference>
<evidence type="ECO:0000256" key="4">
    <source>
        <dbReference type="PROSITE-ProRule" id="PRU00510"/>
    </source>
</evidence>
<feature type="domain" description="Zinc finger DksA/TraR C4-type" evidence="7">
    <location>
        <begin position="87"/>
        <end position="115"/>
    </location>
</feature>
<feature type="coiled-coil region" evidence="5">
    <location>
        <begin position="60"/>
        <end position="87"/>
    </location>
</feature>
<evidence type="ECO:0000313" key="8">
    <source>
        <dbReference type="EMBL" id="MFC2947814.1"/>
    </source>
</evidence>
<evidence type="ECO:0000256" key="1">
    <source>
        <dbReference type="ARBA" id="ARBA00022723"/>
    </source>
</evidence>